<gene>
    <name evidence="3" type="ORF">F0P94_14505</name>
</gene>
<organism evidence="3 4">
    <name type="scientific">Adhaeribacter soli</name>
    <dbReference type="NCBI Taxonomy" id="2607655"/>
    <lineage>
        <taxon>Bacteria</taxon>
        <taxon>Pseudomonadati</taxon>
        <taxon>Bacteroidota</taxon>
        <taxon>Cytophagia</taxon>
        <taxon>Cytophagales</taxon>
        <taxon>Hymenobacteraceae</taxon>
        <taxon>Adhaeribacter</taxon>
    </lineage>
</organism>
<proteinExistence type="predicted"/>
<evidence type="ECO:0000313" key="3">
    <source>
        <dbReference type="EMBL" id="KAA9331109.1"/>
    </source>
</evidence>
<dbReference type="Proteomes" id="UP000326570">
    <property type="component" value="Unassembled WGS sequence"/>
</dbReference>
<dbReference type="EMBL" id="VTWT01000008">
    <property type="protein sequence ID" value="KAA9331109.1"/>
    <property type="molecule type" value="Genomic_DNA"/>
</dbReference>
<keyword evidence="4" id="KW-1185">Reference proteome</keyword>
<comment type="caution">
    <text evidence="3">The sequence shown here is derived from an EMBL/GenBank/DDBJ whole genome shotgun (WGS) entry which is preliminary data.</text>
</comment>
<evidence type="ECO:0000259" key="2">
    <source>
        <dbReference type="Pfam" id="PF18962"/>
    </source>
</evidence>
<protein>
    <submittedName>
        <fullName evidence="3">T9SS type A sorting domain-containing protein</fullName>
    </submittedName>
</protein>
<dbReference type="RefSeq" id="WP_150904632.1">
    <property type="nucleotide sequence ID" value="NZ_VTWT01000008.1"/>
</dbReference>
<dbReference type="AlphaFoldDB" id="A0A5N1ITA0"/>
<accession>A0A5N1ITA0</accession>
<name>A0A5N1ITA0_9BACT</name>
<dbReference type="InterPro" id="IPR026444">
    <property type="entry name" value="Secre_tail"/>
</dbReference>
<feature type="domain" description="Secretion system C-terminal sorting" evidence="2">
    <location>
        <begin position="981"/>
        <end position="1056"/>
    </location>
</feature>
<dbReference type="InterPro" id="IPR011635">
    <property type="entry name" value="CARDB"/>
</dbReference>
<sequence length="1057" mass="110219">MLYKGSDFPDLPAGTVNYFGFSIGTPAATAASGNIKVYMVNTSDAIYSRGTTWTSIISSPSAMALVYDGPLTIPAASGTFNIMLQTPFNYTGGNFYLAYEWSTTTRSAVSAIYNTNNELPASLVTVTATTLAGTATLTGSSAFRPVLILGYPTPGSDMSVMGVFAMGKMALTSGARSIQARVKNTGTTTLTNRTISLSITGANTFNTSVLVSSLAPGAERTVAFPAFAPTVLGSNNLVEVSVAADDVSGNNSKQVNMVVTPSTQGYAQYPTVANALPVVNTAFEGNYPLTNPTPATRNANFLAAFRATGPTAVTAVNAYVPGPAFSPNINTTGVTVYGVVLNAAGVEVARSANKVLAATDLDKMVNFPITVPPTFSNNEVYYIGMAQPAQALPANAPATIYPMGAQKENSGLYWIQAFYRSAEGSNTAPVDLFDAYKFVLEAEIGTVNFTWTGATSTDWNTASNWSNNSVPTASSDVVIPSGVSRYPVISSGTALAKDLTIASSASLTVNGGTLEVKEDFTNNGAFTATGGSATFSGSVLQVIGGTNPSTFHDLTISAAGASLAGPVSVQRVLTLNGNLNTNGNTFTLLSNATGTAMVVNAGGVVNGTAKVQRYINPALNAAAGYRHFASPVTSTTVSDLVTGGFTPVVNPAYNTATKPGTVRPFPTVFQYNQSRLTNDSAATMDFGFGWESPASLSSALTPGRGYSVNIPASQTVDFTGTLNNGTVTVTGLGRGATAESGWHLLGNPYPAPIDWDNITVPSGMMDAVYAFRSSSAYNGAYAAYVNGVGSLTGGVIPAMQAFFVRTTAPVASFSFTNAARLTSYQNPSFYRTTETRPLLQLSASKGQQQDEAYVYLEQGATSGMDNSFDAFSLPMGAVRVFTLAGTSQLSINGLGYAAAPQQIPLVVEGVAGAYQLKVEQLLNQFQVQLEDNQLNTMQTLTSATVYSFSHAGGSTANRFVLHVGARVSGIAEAVKSMEVKLYPNPSQGKFQLQLSGLKASSAEMTITDLAGKTILQKKVKANGGTISEAVELKAAKGIYLLQIKADQQVITRKIVIE</sequence>
<evidence type="ECO:0000259" key="1">
    <source>
        <dbReference type="Pfam" id="PF07705"/>
    </source>
</evidence>
<dbReference type="Pfam" id="PF07705">
    <property type="entry name" value="CARDB"/>
    <property type="match status" value="1"/>
</dbReference>
<reference evidence="3 4" key="1">
    <citation type="submission" date="2019-09" db="EMBL/GenBank/DDBJ databases">
        <title>Genome sequence of Adhaeribacter sp. M2.</title>
        <authorList>
            <person name="Srinivasan S."/>
        </authorList>
    </citation>
    <scope>NUCLEOTIDE SEQUENCE [LARGE SCALE GENOMIC DNA]</scope>
    <source>
        <strain evidence="3 4">M2</strain>
    </source>
</reference>
<dbReference type="NCBIfam" id="TIGR04183">
    <property type="entry name" value="Por_Secre_tail"/>
    <property type="match status" value="1"/>
</dbReference>
<evidence type="ECO:0000313" key="4">
    <source>
        <dbReference type="Proteomes" id="UP000326570"/>
    </source>
</evidence>
<feature type="domain" description="CARDB" evidence="1">
    <location>
        <begin position="176"/>
        <end position="243"/>
    </location>
</feature>
<dbReference type="Pfam" id="PF18962">
    <property type="entry name" value="Por_Secre_tail"/>
    <property type="match status" value="1"/>
</dbReference>